<comment type="caution">
    <text evidence="3">The sequence shown here is derived from an EMBL/GenBank/DDBJ whole genome shotgun (WGS) entry which is preliminary data.</text>
</comment>
<dbReference type="Proteomes" id="UP000441208">
    <property type="component" value="Unassembled WGS sequence"/>
</dbReference>
<evidence type="ECO:0000313" key="8">
    <source>
        <dbReference type="Proteomes" id="UP000440732"/>
    </source>
</evidence>
<accession>A0A6A3TKE7</accession>
<gene>
    <name evidence="5" type="ORF">PF001_g2273</name>
    <name evidence="4" type="ORF">PF006_g1986</name>
    <name evidence="3" type="ORF">PF007_g2481</name>
    <name evidence="1" type="ORF">PF009_g2709</name>
    <name evidence="2" type="ORF">PF010_g2049</name>
</gene>
<dbReference type="Proteomes" id="UP000437068">
    <property type="component" value="Unassembled WGS sequence"/>
</dbReference>
<dbReference type="EMBL" id="QXGF01000073">
    <property type="protein sequence ID" value="KAE8947700.1"/>
    <property type="molecule type" value="Genomic_DNA"/>
</dbReference>
<evidence type="ECO:0000313" key="10">
    <source>
        <dbReference type="Proteomes" id="UP000488956"/>
    </source>
</evidence>
<evidence type="ECO:0000313" key="4">
    <source>
        <dbReference type="EMBL" id="KAE9153926.1"/>
    </source>
</evidence>
<evidence type="ECO:0000313" key="2">
    <source>
        <dbReference type="EMBL" id="KAE9135522.1"/>
    </source>
</evidence>
<dbReference type="Proteomes" id="UP000488956">
    <property type="component" value="Unassembled WGS sequence"/>
</dbReference>
<evidence type="ECO:0000313" key="6">
    <source>
        <dbReference type="Proteomes" id="UP000429523"/>
    </source>
</evidence>
<dbReference type="EMBL" id="QXGA01000053">
    <property type="protein sequence ID" value="KAE9153926.1"/>
    <property type="molecule type" value="Genomic_DNA"/>
</dbReference>
<evidence type="ECO:0000313" key="9">
    <source>
        <dbReference type="Proteomes" id="UP000441208"/>
    </source>
</evidence>
<sequence length="51" mass="5967">MDKMFTMGVVDESGIQIKYITRKNSRKLPRMKTKTTDEPDFMLVLSNETIK</sequence>
<protein>
    <submittedName>
        <fullName evidence="3">Uncharacterized protein</fullName>
    </submittedName>
</protein>
<proteinExistence type="predicted"/>
<evidence type="ECO:0000313" key="5">
    <source>
        <dbReference type="EMBL" id="KAE9326756.1"/>
    </source>
</evidence>
<dbReference type="Proteomes" id="UP000429523">
    <property type="component" value="Unassembled WGS sequence"/>
</dbReference>
<dbReference type="AlphaFoldDB" id="A0A6A3TKE7"/>
<organism evidence="3 9">
    <name type="scientific">Phytophthora fragariae</name>
    <dbReference type="NCBI Taxonomy" id="53985"/>
    <lineage>
        <taxon>Eukaryota</taxon>
        <taxon>Sar</taxon>
        <taxon>Stramenopiles</taxon>
        <taxon>Oomycota</taxon>
        <taxon>Peronosporomycetes</taxon>
        <taxon>Peronosporales</taxon>
        <taxon>Peronosporaceae</taxon>
        <taxon>Phytophthora</taxon>
    </lineage>
</organism>
<dbReference type="EMBL" id="QXGE01000062">
    <property type="protein sequence ID" value="KAE9326756.1"/>
    <property type="molecule type" value="Genomic_DNA"/>
</dbReference>
<dbReference type="Proteomes" id="UP000440732">
    <property type="component" value="Unassembled WGS sequence"/>
</dbReference>
<evidence type="ECO:0000313" key="1">
    <source>
        <dbReference type="EMBL" id="KAE8947700.1"/>
    </source>
</evidence>
<evidence type="ECO:0000313" key="7">
    <source>
        <dbReference type="Proteomes" id="UP000437068"/>
    </source>
</evidence>
<evidence type="ECO:0000313" key="3">
    <source>
        <dbReference type="EMBL" id="KAE9135638.1"/>
    </source>
</evidence>
<reference evidence="6 7" key="1">
    <citation type="submission" date="2018-08" db="EMBL/GenBank/DDBJ databases">
        <title>Genomic investigation of the strawberry pathogen Phytophthora fragariae indicates pathogenicity is determined by transcriptional variation in three key races.</title>
        <authorList>
            <person name="Adams T.M."/>
            <person name="Armitage A.D."/>
            <person name="Sobczyk M.K."/>
            <person name="Bates H.J."/>
            <person name="Dunwell J.M."/>
            <person name="Nellist C.F."/>
            <person name="Harrison R.J."/>
        </authorList>
    </citation>
    <scope>NUCLEOTIDE SEQUENCE [LARGE SCALE GENOMIC DNA]</scope>
    <source>
        <strain evidence="5 7">A4</strain>
        <strain evidence="4 8">NOV-5</strain>
        <strain evidence="3 9">NOV-71</strain>
        <strain evidence="1 6">NOV-9</strain>
        <strain evidence="2 10">ONT-3</strain>
    </source>
</reference>
<name>A0A6A3TKE7_9STRA</name>
<dbReference type="EMBL" id="QXFX01000054">
    <property type="protein sequence ID" value="KAE9135522.1"/>
    <property type="molecule type" value="Genomic_DNA"/>
</dbReference>
<dbReference type="EMBL" id="QXFZ01000067">
    <property type="protein sequence ID" value="KAE9135638.1"/>
    <property type="molecule type" value="Genomic_DNA"/>
</dbReference>